<feature type="compositionally biased region" description="Polar residues" evidence="5">
    <location>
        <begin position="122"/>
        <end position="133"/>
    </location>
</feature>
<keyword evidence="8" id="KW-1185">Reference proteome</keyword>
<dbReference type="SUPFAM" id="SSF52540">
    <property type="entry name" value="P-loop containing nucleoside triphosphate hydrolases"/>
    <property type="match status" value="1"/>
</dbReference>
<dbReference type="PANTHER" id="PTHR45644:SF56">
    <property type="entry name" value="AAA ATPASE, PUTATIVE (AFU_ORTHOLOGUE AFUA_2G12920)-RELATED"/>
    <property type="match status" value="1"/>
</dbReference>
<evidence type="ECO:0000313" key="7">
    <source>
        <dbReference type="EMBL" id="KAK0705146.1"/>
    </source>
</evidence>
<reference evidence="7" key="1">
    <citation type="submission" date="2023-06" db="EMBL/GenBank/DDBJ databases">
        <title>Genome-scale phylogeny and comparative genomics of the fungal order Sordariales.</title>
        <authorList>
            <consortium name="Lawrence Berkeley National Laboratory"/>
            <person name="Hensen N."/>
            <person name="Bonometti L."/>
            <person name="Westerberg I."/>
            <person name="Brannstrom I.O."/>
            <person name="Guillou S."/>
            <person name="Cros-Aarteil S."/>
            <person name="Calhoun S."/>
            <person name="Haridas S."/>
            <person name="Kuo A."/>
            <person name="Mondo S."/>
            <person name="Pangilinan J."/>
            <person name="Riley R."/>
            <person name="Labutti K."/>
            <person name="Andreopoulos B."/>
            <person name="Lipzen A."/>
            <person name="Chen C."/>
            <person name="Yanf M."/>
            <person name="Daum C."/>
            <person name="Ng V."/>
            <person name="Clum A."/>
            <person name="Steindorff A."/>
            <person name="Ohm R."/>
            <person name="Martin F."/>
            <person name="Silar P."/>
            <person name="Natvig D."/>
            <person name="Lalanne C."/>
            <person name="Gautier V."/>
            <person name="Ament-Velasquez S.L."/>
            <person name="Kruys A."/>
            <person name="Hutchinson M.I."/>
            <person name="Powell A.J."/>
            <person name="Barry K."/>
            <person name="Miller A.N."/>
            <person name="Grigoriev I.V."/>
            <person name="Debuchy R."/>
            <person name="Gladieux P."/>
            <person name="Thoren M.H."/>
            <person name="Johannesson H."/>
        </authorList>
    </citation>
    <scope>NUCLEOTIDE SEQUENCE</scope>
    <source>
        <strain evidence="7">SMH4607-1</strain>
    </source>
</reference>
<dbReference type="Pfam" id="PF00004">
    <property type="entry name" value="AAA"/>
    <property type="match status" value="1"/>
</dbReference>
<organism evidence="7 8">
    <name type="scientific">Lasiosphaeris hirsuta</name>
    <dbReference type="NCBI Taxonomy" id="260670"/>
    <lineage>
        <taxon>Eukaryota</taxon>
        <taxon>Fungi</taxon>
        <taxon>Dikarya</taxon>
        <taxon>Ascomycota</taxon>
        <taxon>Pezizomycotina</taxon>
        <taxon>Sordariomycetes</taxon>
        <taxon>Sordariomycetidae</taxon>
        <taxon>Sordariales</taxon>
        <taxon>Lasiosphaeriaceae</taxon>
        <taxon>Lasiosphaeris</taxon>
    </lineage>
</organism>
<sequence>MKAAGARALLSAKCSCRLPRVAAHNIIASRSILPNAAFRHAVHEHMSSAAGARSFRTSSPALSHADDHNADEKPSAPSSDKSPAAADKTATPAAAAATTSTTTAAAAGTEKIGDDAAPAPEKNSSAPTETSRLSPPPPTVDVPPPATAYKETLRSQGYGSARARASRVRAEEAPPPPSLPAWFVNEHVSLYESRPIGGPQTLLMPLAEADRENVLAVLTSQFDKTAVTQVDVDVWRERLNGVLKAEDRGVRVRAMDEAEDAFDVLMGRLRAFHMAAYMQTLALVHTEGAEPELVERLRRHHQENEDDIMRLLWWFDEQPLSGEAQRWLANLRSDSLLPGSGYLHQSPLATRPEPEYPACMELLAVLRAELLAEPPKSKQRDVQRPVTVLSVLNRKGSSVAVSVMNDIATDLKADIVHLDAASLARLLGKHLGQNLHWSRGSVSMLGYASAEMNGRLVSRTDDTEIRMVVNLPPRLRSWLSPKDSGSTSVSMDGRWEELKMVQALEALVVAADAKHETQHGRATQSDRDLIIHLHDYVEISSLHEGIINKLRVIVDRLWQKGRKMVLVGSSSSSEVHRSQWHEQLVELGQEGSHIIPLHASGTTDWMEKHDNFRENIDNIKNMLQAMLGSSAEVTFDMQIQLDSGAVLVEEKYADLVHTLSRNLYDVQWVYRVASLMMGSRTPRFQKFKLAHLQYAFDIMSDRNKHWMSLNPSVRPPYFSPLFTQRGRDMPSFMSSDPEDWSQQGTPGGPQQSAGTGGDKEFDQHEKKLLSGLINAKDIHTTFNDIIVPAGTKESLIGLTSLSLTRPDAFSYGVLKTERIPGCLLYGPPGTGKTLLAKAVAKESGANMLEVSAASINDMWLGQSEKNVRALFSLARKMAPMVIFLDEADALLGARHNGPGRSGHRETITQFLREWDGLSDMRAFIMVATNRPFDLDEAVLRRLPRKILVDLPLKTEREDILRVMLRDEAVSPDVNLAQLAVETELYSGSDLKNLCVSAAMEAVREEVRTKDAHNAAAAAAAAAAEKTGVEGNAEPEAYVFPEKRTLTRAHFDKGLKEISASISEDMESLKAIRKFDSQYGDSGRKKRAKRSMGFEVVPEGKGSGEARVRQVFAEG</sequence>
<dbReference type="InterPro" id="IPR041569">
    <property type="entry name" value="AAA_lid_3"/>
</dbReference>
<dbReference type="GO" id="GO:0016887">
    <property type="term" value="F:ATP hydrolysis activity"/>
    <property type="evidence" value="ECO:0007669"/>
    <property type="project" value="InterPro"/>
</dbReference>
<keyword evidence="3" id="KW-0472">Membrane</keyword>
<evidence type="ECO:0000256" key="1">
    <source>
        <dbReference type="ARBA" id="ARBA00004572"/>
    </source>
</evidence>
<evidence type="ECO:0000256" key="5">
    <source>
        <dbReference type="SAM" id="MobiDB-lite"/>
    </source>
</evidence>
<comment type="subcellular location">
    <subcellularLocation>
        <location evidence="1">Mitochondrion outer membrane</location>
        <topology evidence="1">Single-pass membrane protein</topology>
    </subcellularLocation>
</comment>
<evidence type="ECO:0000256" key="2">
    <source>
        <dbReference type="ARBA" id="ARBA00022741"/>
    </source>
</evidence>
<dbReference type="InterPro" id="IPR003959">
    <property type="entry name" value="ATPase_AAA_core"/>
</dbReference>
<name>A0AA39ZX03_9PEZI</name>
<keyword evidence="2" id="KW-0547">Nucleotide-binding</keyword>
<dbReference type="InterPro" id="IPR027417">
    <property type="entry name" value="P-loop_NTPase"/>
</dbReference>
<accession>A0AA39ZX03</accession>
<dbReference type="Pfam" id="PF17862">
    <property type="entry name" value="AAA_lid_3"/>
    <property type="match status" value="1"/>
</dbReference>
<comment type="caution">
    <text evidence="7">The sequence shown here is derived from an EMBL/GenBank/DDBJ whole genome shotgun (WGS) entry which is preliminary data.</text>
</comment>
<dbReference type="PANTHER" id="PTHR45644">
    <property type="entry name" value="AAA ATPASE, PUTATIVE (AFU_ORTHOLOGUE AFUA_2G12920)-RELATED-RELATED"/>
    <property type="match status" value="1"/>
</dbReference>
<keyword evidence="3" id="KW-0496">Mitochondrion</keyword>
<dbReference type="Gene3D" id="1.10.8.60">
    <property type="match status" value="1"/>
</dbReference>
<dbReference type="GO" id="GO:0005741">
    <property type="term" value="C:mitochondrial outer membrane"/>
    <property type="evidence" value="ECO:0007669"/>
    <property type="project" value="UniProtKB-SubCell"/>
</dbReference>
<dbReference type="InterPro" id="IPR051701">
    <property type="entry name" value="Mito_OM_Translocase_MSP1"/>
</dbReference>
<proteinExistence type="predicted"/>
<evidence type="ECO:0000256" key="3">
    <source>
        <dbReference type="ARBA" id="ARBA00022787"/>
    </source>
</evidence>
<feature type="compositionally biased region" description="Low complexity" evidence="5">
    <location>
        <begin position="75"/>
        <end position="107"/>
    </location>
</feature>
<feature type="compositionally biased region" description="Basic and acidic residues" evidence="5">
    <location>
        <begin position="64"/>
        <end position="74"/>
    </location>
</feature>
<feature type="compositionally biased region" description="Low complexity" evidence="5">
    <location>
        <begin position="741"/>
        <end position="753"/>
    </location>
</feature>
<protein>
    <recommendedName>
        <fullName evidence="6">AAA+ ATPase domain-containing protein</fullName>
    </recommendedName>
</protein>
<dbReference type="InterPro" id="IPR003593">
    <property type="entry name" value="AAA+_ATPase"/>
</dbReference>
<dbReference type="Proteomes" id="UP001172102">
    <property type="component" value="Unassembled WGS sequence"/>
</dbReference>
<feature type="region of interest" description="Disordered" evidence="5">
    <location>
        <begin position="732"/>
        <end position="761"/>
    </location>
</feature>
<evidence type="ECO:0000259" key="6">
    <source>
        <dbReference type="SMART" id="SM00382"/>
    </source>
</evidence>
<dbReference type="EMBL" id="JAUKUA010000007">
    <property type="protein sequence ID" value="KAK0705146.1"/>
    <property type="molecule type" value="Genomic_DNA"/>
</dbReference>
<dbReference type="Gene3D" id="3.40.50.300">
    <property type="entry name" value="P-loop containing nucleotide triphosphate hydrolases"/>
    <property type="match status" value="1"/>
</dbReference>
<evidence type="ECO:0000313" key="8">
    <source>
        <dbReference type="Proteomes" id="UP001172102"/>
    </source>
</evidence>
<dbReference type="AlphaFoldDB" id="A0AA39ZX03"/>
<gene>
    <name evidence="7" type="ORF">B0H67DRAFT_593292</name>
</gene>
<keyword evidence="3" id="KW-1000">Mitochondrion outer membrane</keyword>
<keyword evidence="4" id="KW-0067">ATP-binding</keyword>
<evidence type="ECO:0000256" key="4">
    <source>
        <dbReference type="ARBA" id="ARBA00022840"/>
    </source>
</evidence>
<feature type="domain" description="AAA+ ATPase" evidence="6">
    <location>
        <begin position="818"/>
        <end position="952"/>
    </location>
</feature>
<dbReference type="GO" id="GO:0005524">
    <property type="term" value="F:ATP binding"/>
    <property type="evidence" value="ECO:0007669"/>
    <property type="project" value="UniProtKB-KW"/>
</dbReference>
<dbReference type="SMART" id="SM00382">
    <property type="entry name" value="AAA"/>
    <property type="match status" value="1"/>
</dbReference>
<feature type="compositionally biased region" description="Pro residues" evidence="5">
    <location>
        <begin position="134"/>
        <end position="146"/>
    </location>
</feature>
<feature type="region of interest" description="Disordered" evidence="5">
    <location>
        <begin position="49"/>
        <end position="175"/>
    </location>
</feature>